<dbReference type="EC" id="1.14.11.2" evidence="4"/>
<dbReference type="FunFam" id="2.60.120.620:FF:000002">
    <property type="entry name" value="Prolyl 4-hydroxylase 4"/>
    <property type="match status" value="1"/>
</dbReference>
<dbReference type="InterPro" id="IPR045054">
    <property type="entry name" value="P4HA-like"/>
</dbReference>
<keyword evidence="5" id="KW-0812">Transmembrane</keyword>
<evidence type="ECO:0000256" key="11">
    <source>
        <dbReference type="ARBA" id="ARBA00023002"/>
    </source>
</evidence>
<dbReference type="GO" id="GO:0005789">
    <property type="term" value="C:endoplasmic reticulum membrane"/>
    <property type="evidence" value="ECO:0007669"/>
    <property type="project" value="UniProtKB-SubCell"/>
</dbReference>
<comment type="subcellular location">
    <subcellularLocation>
        <location evidence="2">Endoplasmic reticulum membrane</location>
        <topology evidence="2">Single-pass type II membrane protein</topology>
    </subcellularLocation>
</comment>
<evidence type="ECO:0000256" key="15">
    <source>
        <dbReference type="ARBA" id="ARBA00049169"/>
    </source>
</evidence>
<dbReference type="InterPro" id="IPR006620">
    <property type="entry name" value="Pro_4_hyd_alph"/>
</dbReference>
<dbReference type="EMBL" id="DF973774">
    <property type="protein sequence ID" value="GAU39715.1"/>
    <property type="molecule type" value="Genomic_DNA"/>
</dbReference>
<keyword evidence="10" id="KW-1133">Transmembrane helix</keyword>
<evidence type="ECO:0000256" key="5">
    <source>
        <dbReference type="ARBA" id="ARBA00022692"/>
    </source>
</evidence>
<keyword evidence="13" id="KW-0472">Membrane</keyword>
<dbReference type="GO" id="GO:0031418">
    <property type="term" value="F:L-ascorbic acid binding"/>
    <property type="evidence" value="ECO:0007669"/>
    <property type="project" value="InterPro"/>
</dbReference>
<evidence type="ECO:0000256" key="13">
    <source>
        <dbReference type="ARBA" id="ARBA00023136"/>
    </source>
</evidence>
<comment type="similarity">
    <text evidence="3">Belongs to the P4HA family.</text>
</comment>
<evidence type="ECO:0000256" key="10">
    <source>
        <dbReference type="ARBA" id="ARBA00022989"/>
    </source>
</evidence>
<dbReference type="Pfam" id="PF01549">
    <property type="entry name" value="ShK"/>
    <property type="match status" value="1"/>
</dbReference>
<feature type="domain" description="ShKT" evidence="17">
    <location>
        <begin position="204"/>
        <end position="244"/>
    </location>
</feature>
<evidence type="ECO:0000259" key="17">
    <source>
        <dbReference type="PROSITE" id="PS51670"/>
    </source>
</evidence>
<evidence type="ECO:0000313" key="18">
    <source>
        <dbReference type="EMBL" id="GAU39715.1"/>
    </source>
</evidence>
<evidence type="ECO:0000256" key="12">
    <source>
        <dbReference type="ARBA" id="ARBA00023004"/>
    </source>
</evidence>
<dbReference type="PANTHER" id="PTHR10869:SF238">
    <property type="entry name" value="PROLYL 4-HYDROXYLASE 6-RELATED"/>
    <property type="match status" value="1"/>
</dbReference>
<dbReference type="PROSITE" id="PS51670">
    <property type="entry name" value="SHKT"/>
    <property type="match status" value="1"/>
</dbReference>
<evidence type="ECO:0000256" key="4">
    <source>
        <dbReference type="ARBA" id="ARBA00012269"/>
    </source>
</evidence>
<keyword evidence="11" id="KW-0560">Oxidoreductase</keyword>
<dbReference type="InterPro" id="IPR003582">
    <property type="entry name" value="ShKT_dom"/>
</dbReference>
<dbReference type="SMART" id="SM00702">
    <property type="entry name" value="P4Hc"/>
    <property type="match status" value="1"/>
</dbReference>
<reference evidence="19" key="1">
    <citation type="journal article" date="2017" name="Front. Plant Sci.">
        <title>Climate Clever Clovers: New Paradigm to Reduce the Environmental Footprint of Ruminants by Breeding Low Methanogenic Forages Utilizing Haplotype Variation.</title>
        <authorList>
            <person name="Kaur P."/>
            <person name="Appels R."/>
            <person name="Bayer P.E."/>
            <person name="Keeble-Gagnere G."/>
            <person name="Wang J."/>
            <person name="Hirakawa H."/>
            <person name="Shirasawa K."/>
            <person name="Vercoe P."/>
            <person name="Stefanova K."/>
            <person name="Durmic Z."/>
            <person name="Nichols P."/>
            <person name="Revell C."/>
            <person name="Isobe S.N."/>
            <person name="Edwards D."/>
            <person name="Erskine W."/>
        </authorList>
    </citation>
    <scope>NUCLEOTIDE SEQUENCE [LARGE SCALE GENOMIC DNA]</scope>
    <source>
        <strain evidence="19">cv. Daliak</strain>
    </source>
</reference>
<name>A0A2Z6NUW9_TRISU</name>
<dbReference type="Pfam" id="PF13640">
    <property type="entry name" value="2OG-FeII_Oxy_3"/>
    <property type="match status" value="1"/>
</dbReference>
<evidence type="ECO:0000256" key="14">
    <source>
        <dbReference type="ARBA" id="ARBA00023180"/>
    </source>
</evidence>
<dbReference type="AlphaFoldDB" id="A0A2Z6NUW9"/>
<dbReference type="Proteomes" id="UP000242715">
    <property type="component" value="Unassembled WGS sequence"/>
</dbReference>
<dbReference type="GO" id="GO:0004656">
    <property type="term" value="F:procollagen-proline 4-dioxygenase activity"/>
    <property type="evidence" value="ECO:0007669"/>
    <property type="project" value="UniProtKB-EC"/>
</dbReference>
<comment type="cofactor">
    <cofactor evidence="1">
        <name>L-ascorbate</name>
        <dbReference type="ChEBI" id="CHEBI:38290"/>
    </cofactor>
</comment>
<evidence type="ECO:0000256" key="8">
    <source>
        <dbReference type="ARBA" id="ARBA00022964"/>
    </source>
</evidence>
<keyword evidence="14" id="KW-0325">Glycoprotein</keyword>
<dbReference type="PANTHER" id="PTHR10869">
    <property type="entry name" value="PROLYL 4-HYDROXYLASE ALPHA SUBUNIT"/>
    <property type="match status" value="1"/>
</dbReference>
<sequence>HGSVFGVKKVKFDPTRVIQLSWSPRAFLYKNFLTDEECDHLKLLDEVVAGIEDRLAAWTFLPIENGESIQVLHYQNGEKYEPHFDFFHDKENQRLGGHRVATVLMYLSNVEKGGETIFPNAAGQFSQPKDESWSECAHKGYAVKPRKGDALLFFSLHLNASTDSSSLHGSCPVIEGEKWSATKWIHVSDFLKPIRLPSDDDGECVDENVSCARWAKVGECEKNPLYMVGKDGVKGKCMKSCNVCSSSS</sequence>
<proteinExistence type="inferred from homology"/>
<keyword evidence="7" id="KW-0256">Endoplasmic reticulum</keyword>
<feature type="non-terminal residue" evidence="18">
    <location>
        <position position="1"/>
    </location>
</feature>
<keyword evidence="12" id="KW-0408">Iron</keyword>
<evidence type="ECO:0000313" key="19">
    <source>
        <dbReference type="Proteomes" id="UP000242715"/>
    </source>
</evidence>
<keyword evidence="6" id="KW-0479">Metal-binding</keyword>
<accession>A0A2Z6NUW9</accession>
<evidence type="ECO:0000256" key="3">
    <source>
        <dbReference type="ARBA" id="ARBA00006511"/>
    </source>
</evidence>
<comment type="catalytic activity">
    <reaction evidence="15">
        <text>L-prolyl-[collagen] + 2-oxoglutarate + O2 = trans-4-hydroxy-L-prolyl-[collagen] + succinate + CO2</text>
        <dbReference type="Rhea" id="RHEA:18945"/>
        <dbReference type="Rhea" id="RHEA-COMP:11676"/>
        <dbReference type="Rhea" id="RHEA-COMP:11680"/>
        <dbReference type="ChEBI" id="CHEBI:15379"/>
        <dbReference type="ChEBI" id="CHEBI:16526"/>
        <dbReference type="ChEBI" id="CHEBI:16810"/>
        <dbReference type="ChEBI" id="CHEBI:30031"/>
        <dbReference type="ChEBI" id="CHEBI:50342"/>
        <dbReference type="ChEBI" id="CHEBI:61965"/>
        <dbReference type="EC" id="1.14.11.2"/>
    </reaction>
</comment>
<gene>
    <name evidence="18" type="ORF">TSUD_275100</name>
</gene>
<dbReference type="PROSITE" id="PS51471">
    <property type="entry name" value="FE2OG_OXY"/>
    <property type="match status" value="1"/>
</dbReference>
<keyword evidence="9" id="KW-0735">Signal-anchor</keyword>
<keyword evidence="19" id="KW-1185">Reference proteome</keyword>
<evidence type="ECO:0000256" key="6">
    <source>
        <dbReference type="ARBA" id="ARBA00022723"/>
    </source>
</evidence>
<dbReference type="Gene3D" id="2.60.120.620">
    <property type="entry name" value="q2cbj1_9rhob like domain"/>
    <property type="match status" value="1"/>
</dbReference>
<dbReference type="SMART" id="SM00254">
    <property type="entry name" value="ShKT"/>
    <property type="match status" value="1"/>
</dbReference>
<dbReference type="GO" id="GO:0005506">
    <property type="term" value="F:iron ion binding"/>
    <property type="evidence" value="ECO:0007669"/>
    <property type="project" value="InterPro"/>
</dbReference>
<evidence type="ECO:0000256" key="1">
    <source>
        <dbReference type="ARBA" id="ARBA00001961"/>
    </source>
</evidence>
<evidence type="ECO:0000256" key="7">
    <source>
        <dbReference type="ARBA" id="ARBA00022824"/>
    </source>
</evidence>
<organism evidence="18 19">
    <name type="scientific">Trifolium subterraneum</name>
    <name type="common">Subterranean clover</name>
    <dbReference type="NCBI Taxonomy" id="3900"/>
    <lineage>
        <taxon>Eukaryota</taxon>
        <taxon>Viridiplantae</taxon>
        <taxon>Streptophyta</taxon>
        <taxon>Embryophyta</taxon>
        <taxon>Tracheophyta</taxon>
        <taxon>Spermatophyta</taxon>
        <taxon>Magnoliopsida</taxon>
        <taxon>eudicotyledons</taxon>
        <taxon>Gunneridae</taxon>
        <taxon>Pentapetalae</taxon>
        <taxon>rosids</taxon>
        <taxon>fabids</taxon>
        <taxon>Fabales</taxon>
        <taxon>Fabaceae</taxon>
        <taxon>Papilionoideae</taxon>
        <taxon>50 kb inversion clade</taxon>
        <taxon>NPAAA clade</taxon>
        <taxon>Hologalegina</taxon>
        <taxon>IRL clade</taxon>
        <taxon>Trifolieae</taxon>
        <taxon>Trifolium</taxon>
    </lineage>
</organism>
<protein>
    <recommendedName>
        <fullName evidence="4">procollagen-proline 4-dioxygenase</fullName>
        <ecNumber evidence="4">1.14.11.2</ecNumber>
    </recommendedName>
</protein>
<evidence type="ECO:0000256" key="2">
    <source>
        <dbReference type="ARBA" id="ARBA00004648"/>
    </source>
</evidence>
<dbReference type="InterPro" id="IPR005123">
    <property type="entry name" value="Oxoglu/Fe-dep_dioxygenase_dom"/>
</dbReference>
<feature type="domain" description="Fe2OG dioxygenase" evidence="16">
    <location>
        <begin position="65"/>
        <end position="187"/>
    </location>
</feature>
<dbReference type="InterPro" id="IPR044862">
    <property type="entry name" value="Pro_4_hyd_alph_FE2OG_OXY"/>
</dbReference>
<dbReference type="OrthoDB" id="420380at2759"/>
<evidence type="ECO:0000259" key="16">
    <source>
        <dbReference type="PROSITE" id="PS51471"/>
    </source>
</evidence>
<keyword evidence="8" id="KW-0223">Dioxygenase</keyword>
<evidence type="ECO:0000256" key="9">
    <source>
        <dbReference type="ARBA" id="ARBA00022968"/>
    </source>
</evidence>